<dbReference type="GO" id="GO:0004764">
    <property type="term" value="F:shikimate 3-dehydrogenase (NADP+) activity"/>
    <property type="evidence" value="ECO:0007669"/>
    <property type="project" value="UniProtKB-EC"/>
</dbReference>
<comment type="caution">
    <text evidence="7">The sequence shown here is derived from an EMBL/GenBank/DDBJ whole genome shotgun (WGS) entry which is preliminary data.</text>
</comment>
<dbReference type="Proteomes" id="UP001595956">
    <property type="component" value="Unassembled WGS sequence"/>
</dbReference>
<comment type="subunit">
    <text evidence="3">Homodimer.</text>
</comment>
<dbReference type="EMBL" id="JBHSMD010000003">
    <property type="protein sequence ID" value="MFC5493527.1"/>
    <property type="molecule type" value="Genomic_DNA"/>
</dbReference>
<organism evidence="7 8">
    <name type="scientific">Nocardioides caricicola</name>
    <dbReference type="NCBI Taxonomy" id="634770"/>
    <lineage>
        <taxon>Bacteria</taxon>
        <taxon>Bacillati</taxon>
        <taxon>Actinomycetota</taxon>
        <taxon>Actinomycetes</taxon>
        <taxon>Propionibacteriales</taxon>
        <taxon>Nocardioidaceae</taxon>
        <taxon>Nocardioides</taxon>
    </lineage>
</organism>
<proteinExistence type="inferred from homology"/>
<keyword evidence="3" id="KW-0028">Amino-acid biosynthesis</keyword>
<feature type="binding site" evidence="3">
    <location>
        <position position="95"/>
    </location>
    <ligand>
        <name>shikimate</name>
        <dbReference type="ChEBI" id="CHEBI:36208"/>
    </ligand>
</feature>
<evidence type="ECO:0000256" key="2">
    <source>
        <dbReference type="ARBA" id="ARBA00023141"/>
    </source>
</evidence>
<dbReference type="SUPFAM" id="SSF53223">
    <property type="entry name" value="Aminoacid dehydrogenase-like, N-terminal domain"/>
    <property type="match status" value="1"/>
</dbReference>
<feature type="domain" description="SDH C-terminal" evidence="6">
    <location>
        <begin position="251"/>
        <end position="277"/>
    </location>
</feature>
<comment type="similarity">
    <text evidence="3">Belongs to the shikimate dehydrogenase family.</text>
</comment>
<feature type="binding site" evidence="3">
    <location>
        <position position="110"/>
    </location>
    <ligand>
        <name>shikimate</name>
        <dbReference type="ChEBI" id="CHEBI:36208"/>
    </ligand>
</feature>
<evidence type="ECO:0000259" key="6">
    <source>
        <dbReference type="Pfam" id="PF18317"/>
    </source>
</evidence>
<feature type="binding site" evidence="3">
    <location>
        <position position="70"/>
    </location>
    <ligand>
        <name>shikimate</name>
        <dbReference type="ChEBI" id="CHEBI:36208"/>
    </ligand>
</feature>
<keyword evidence="3 7" id="KW-0560">Oxidoreductase</keyword>
<feature type="binding site" evidence="3">
    <location>
        <position position="230"/>
    </location>
    <ligand>
        <name>shikimate</name>
        <dbReference type="ChEBI" id="CHEBI:36208"/>
    </ligand>
</feature>
<accession>A0ABW0N0Y6</accession>
<dbReference type="InterPro" id="IPR041121">
    <property type="entry name" value="SDH_C"/>
</dbReference>
<feature type="binding site" evidence="3">
    <location>
        <position position="251"/>
    </location>
    <ligand>
        <name>NADP(+)</name>
        <dbReference type="ChEBI" id="CHEBI:58349"/>
    </ligand>
</feature>
<comment type="function">
    <text evidence="3">Involved in the biosynthesis of the chorismate, which leads to the biosynthesis of aromatic amino acids. Catalyzes the reversible NADPH linked reduction of 3-dehydroshikimate (DHSA) to yield shikimate (SA).</text>
</comment>
<gene>
    <name evidence="3" type="primary">aroE</name>
    <name evidence="7" type="ORF">ACFPKY_10460</name>
</gene>
<feature type="binding site" evidence="3">
    <location>
        <begin position="18"/>
        <end position="20"/>
    </location>
    <ligand>
        <name>shikimate</name>
        <dbReference type="ChEBI" id="CHEBI:36208"/>
    </ligand>
</feature>
<dbReference type="EC" id="1.1.1.25" evidence="3"/>
<feature type="active site" description="Proton acceptor" evidence="3">
    <location>
        <position position="74"/>
    </location>
</feature>
<dbReference type="Gene3D" id="3.40.50.10860">
    <property type="entry name" value="Leucine Dehydrogenase, chain A, domain 1"/>
    <property type="match status" value="1"/>
</dbReference>
<keyword evidence="8" id="KW-1185">Reference proteome</keyword>
<evidence type="ECO:0000259" key="5">
    <source>
        <dbReference type="Pfam" id="PF08501"/>
    </source>
</evidence>
<comment type="pathway">
    <text evidence="1 3">Metabolic intermediate biosynthesis; chorismate biosynthesis; chorismate from D-erythrose 4-phosphate and phosphoenolpyruvate: step 4/7.</text>
</comment>
<dbReference type="InterPro" id="IPR022893">
    <property type="entry name" value="Shikimate_DH_fam"/>
</dbReference>
<dbReference type="PANTHER" id="PTHR21089:SF1">
    <property type="entry name" value="BIFUNCTIONAL 3-DEHYDROQUINATE DEHYDRATASE_SHIKIMATE DEHYDROGENASE, CHLOROPLASTIC"/>
    <property type="match status" value="1"/>
</dbReference>
<protein>
    <recommendedName>
        <fullName evidence="3">Shikimate dehydrogenase (NADP(+))</fullName>
        <shortName evidence="3">SDH</shortName>
        <ecNumber evidence="3">1.1.1.25</ecNumber>
    </recommendedName>
</protein>
<keyword evidence="3" id="KW-0521">NADP</keyword>
<dbReference type="NCBIfam" id="NF001319">
    <property type="entry name" value="PRK00258.3-3"/>
    <property type="match status" value="1"/>
</dbReference>
<dbReference type="PANTHER" id="PTHR21089">
    <property type="entry name" value="SHIKIMATE DEHYDROGENASE"/>
    <property type="match status" value="1"/>
</dbReference>
<sequence length="300" mass="31443">MSRRSWLTGLIGHGVGPSLTPEMHEREAERQGLRYVYKVIDQPDGLIDTARLERLLASAIELGFDGLNVTHPVKQAMVPLVDETAPTVRAIGALNTVLIRDGRTTGHNTDVTGFRRSFADGLPGADRASVVLVGAGGGGTAVAHALADLGVRRLLVVDVDQVRAAALAATLDGHAVEVETVAPTRDGLGDALAGSAGLVNASPMGMAAHPGSPVPRELLRPDLWVADIVYRPLETALLAEARATGCTVLTGAGMAVHQAADAFELITGRTADRAAMLRDFDELVAAETSTSRDTTGERNR</sequence>
<dbReference type="Pfam" id="PF08501">
    <property type="entry name" value="Shikimate_dh_N"/>
    <property type="match status" value="1"/>
</dbReference>
<dbReference type="InterPro" id="IPR046346">
    <property type="entry name" value="Aminoacid_DH-like_N_sf"/>
</dbReference>
<feature type="binding site" evidence="3">
    <location>
        <position position="258"/>
    </location>
    <ligand>
        <name>shikimate</name>
        <dbReference type="ChEBI" id="CHEBI:36208"/>
    </ligand>
</feature>
<dbReference type="Pfam" id="PF18317">
    <property type="entry name" value="SDH_C"/>
    <property type="match status" value="1"/>
</dbReference>
<feature type="domain" description="THIF-type NAD/FAD binding fold" evidence="4">
    <location>
        <begin position="121"/>
        <end position="164"/>
    </location>
</feature>
<dbReference type="Pfam" id="PF00899">
    <property type="entry name" value="ThiF"/>
    <property type="match status" value="1"/>
</dbReference>
<comment type="catalytic activity">
    <reaction evidence="3">
        <text>shikimate + NADP(+) = 3-dehydroshikimate + NADPH + H(+)</text>
        <dbReference type="Rhea" id="RHEA:17737"/>
        <dbReference type="ChEBI" id="CHEBI:15378"/>
        <dbReference type="ChEBI" id="CHEBI:16630"/>
        <dbReference type="ChEBI" id="CHEBI:36208"/>
        <dbReference type="ChEBI" id="CHEBI:57783"/>
        <dbReference type="ChEBI" id="CHEBI:58349"/>
        <dbReference type="EC" id="1.1.1.25"/>
    </reaction>
</comment>
<dbReference type="CDD" id="cd01065">
    <property type="entry name" value="NAD_bind_Shikimate_DH"/>
    <property type="match status" value="1"/>
</dbReference>
<evidence type="ECO:0000313" key="8">
    <source>
        <dbReference type="Proteomes" id="UP001595956"/>
    </source>
</evidence>
<dbReference type="InterPro" id="IPR036291">
    <property type="entry name" value="NAD(P)-bd_dom_sf"/>
</dbReference>
<evidence type="ECO:0000256" key="3">
    <source>
        <dbReference type="HAMAP-Rule" id="MF_00222"/>
    </source>
</evidence>
<dbReference type="NCBIfam" id="NF009201">
    <property type="entry name" value="PRK12549.1"/>
    <property type="match status" value="1"/>
</dbReference>
<dbReference type="RefSeq" id="WP_345172810.1">
    <property type="nucleotide sequence ID" value="NZ_BAABFQ010000004.1"/>
</dbReference>
<comment type="caution">
    <text evidence="3">Lacks conserved residue(s) required for the propagation of feature annotation.</text>
</comment>
<reference evidence="8" key="1">
    <citation type="journal article" date="2019" name="Int. J. Syst. Evol. Microbiol.">
        <title>The Global Catalogue of Microorganisms (GCM) 10K type strain sequencing project: providing services to taxonomists for standard genome sequencing and annotation.</title>
        <authorList>
            <consortium name="The Broad Institute Genomics Platform"/>
            <consortium name="The Broad Institute Genome Sequencing Center for Infectious Disease"/>
            <person name="Wu L."/>
            <person name="Ma J."/>
        </authorList>
    </citation>
    <scope>NUCLEOTIDE SEQUENCE [LARGE SCALE GENOMIC DNA]</scope>
    <source>
        <strain evidence="8">KACC 13778</strain>
    </source>
</reference>
<dbReference type="InterPro" id="IPR013708">
    <property type="entry name" value="Shikimate_DH-bd_N"/>
</dbReference>
<keyword evidence="2 3" id="KW-0057">Aromatic amino acid biosynthesis</keyword>
<feature type="binding site" evidence="3">
    <location>
        <position position="228"/>
    </location>
    <ligand>
        <name>NADP(+)</name>
        <dbReference type="ChEBI" id="CHEBI:58349"/>
    </ligand>
</feature>
<name>A0ABW0N0Y6_9ACTN</name>
<evidence type="ECO:0000259" key="4">
    <source>
        <dbReference type="Pfam" id="PF00899"/>
    </source>
</evidence>
<dbReference type="Gene3D" id="3.40.50.720">
    <property type="entry name" value="NAD(P)-binding Rossmann-like Domain"/>
    <property type="match status" value="1"/>
</dbReference>
<evidence type="ECO:0000313" key="7">
    <source>
        <dbReference type="EMBL" id="MFC5493527.1"/>
    </source>
</evidence>
<evidence type="ECO:0000256" key="1">
    <source>
        <dbReference type="ARBA" id="ARBA00004871"/>
    </source>
</evidence>
<dbReference type="HAMAP" id="MF_00222">
    <property type="entry name" value="Shikimate_DH_AroE"/>
    <property type="match status" value="1"/>
</dbReference>
<dbReference type="SUPFAM" id="SSF51735">
    <property type="entry name" value="NAD(P)-binding Rossmann-fold domains"/>
    <property type="match status" value="1"/>
</dbReference>
<dbReference type="InterPro" id="IPR000594">
    <property type="entry name" value="ThiF_NAD_FAD-bd"/>
</dbReference>
<feature type="domain" description="Shikimate dehydrogenase substrate binding N-terminal" evidence="5">
    <location>
        <begin position="10"/>
        <end position="97"/>
    </location>
</feature>